<keyword evidence="4 8" id="KW-0808">Transferase</keyword>
<dbReference type="KEGG" id="tcn:H9L16_10440"/>
<dbReference type="GO" id="GO:0005886">
    <property type="term" value="C:plasma membrane"/>
    <property type="evidence" value="ECO:0007669"/>
    <property type="project" value="UniProtKB-SubCell"/>
</dbReference>
<feature type="transmembrane region" description="Helical" evidence="6">
    <location>
        <begin position="258"/>
        <end position="283"/>
    </location>
</feature>
<evidence type="ECO:0000313" key="8">
    <source>
        <dbReference type="EMBL" id="QNN69117.1"/>
    </source>
</evidence>
<accession>A0A7G9SMP2</accession>
<dbReference type="GO" id="GO:0016757">
    <property type="term" value="F:glycosyltransferase activity"/>
    <property type="evidence" value="ECO:0007669"/>
    <property type="project" value="UniProtKB-KW"/>
</dbReference>
<keyword evidence="3" id="KW-0328">Glycosyltransferase</keyword>
<gene>
    <name evidence="8" type="ORF">H9L16_10440</name>
</gene>
<organism evidence="8 9">
    <name type="scientific">Thermomonas carbonis</name>
    <dbReference type="NCBI Taxonomy" id="1463158"/>
    <lineage>
        <taxon>Bacteria</taxon>
        <taxon>Pseudomonadati</taxon>
        <taxon>Pseudomonadota</taxon>
        <taxon>Gammaproteobacteria</taxon>
        <taxon>Lysobacterales</taxon>
        <taxon>Lysobacteraceae</taxon>
        <taxon>Thermomonas</taxon>
    </lineage>
</organism>
<sequence>MLKGPLHDSGPAALVSVIVPAYNASTTINMCLAPLLQMQSRGEIVEIILVDDGSTDSTADDAAAAGARVMESGGRLGPGAARNAAARVARGDVLWFVDADSVAHENAARMVTAAISQDGVDAVFGSYDDQPAAAGFWSQYKNLVHHHYHRQSNREAETFWAGCGAVRKSVFLDVGGFDASAFTEPSIEDIELGWRLRQRGSRILLIPELQVTHLKVWSFLNLLRTEIFCRALPWSRLIRSRTGWVDALNASRGERLRAFIPLAILASIPIALVPLWVPVAALVVAMAANGKLLALFHRRRGPLFAVSAMLFHQVYYLYCSGAVAWSWQEQIWATLRRLLGGRHKASFETLDRGSFSDDSGDPILTSVKE</sequence>
<dbReference type="EMBL" id="CP060719">
    <property type="protein sequence ID" value="QNN69117.1"/>
    <property type="molecule type" value="Genomic_DNA"/>
</dbReference>
<feature type="domain" description="Glycosyltransferase 2-like" evidence="7">
    <location>
        <begin position="16"/>
        <end position="171"/>
    </location>
</feature>
<evidence type="ECO:0000256" key="1">
    <source>
        <dbReference type="ARBA" id="ARBA00004236"/>
    </source>
</evidence>
<dbReference type="PANTHER" id="PTHR43646">
    <property type="entry name" value="GLYCOSYLTRANSFERASE"/>
    <property type="match status" value="1"/>
</dbReference>
<dbReference type="Pfam" id="PF00535">
    <property type="entry name" value="Glycos_transf_2"/>
    <property type="match status" value="1"/>
</dbReference>
<keyword evidence="6" id="KW-0812">Transmembrane</keyword>
<name>A0A7G9SMP2_9GAMM</name>
<dbReference type="PANTHER" id="PTHR43646:SF2">
    <property type="entry name" value="GLYCOSYLTRANSFERASE 2-LIKE DOMAIN-CONTAINING PROTEIN"/>
    <property type="match status" value="1"/>
</dbReference>
<dbReference type="InterPro" id="IPR029044">
    <property type="entry name" value="Nucleotide-diphossugar_trans"/>
</dbReference>
<dbReference type="SUPFAM" id="SSF53448">
    <property type="entry name" value="Nucleotide-diphospho-sugar transferases"/>
    <property type="match status" value="1"/>
</dbReference>
<keyword evidence="9" id="KW-1185">Reference proteome</keyword>
<protein>
    <submittedName>
        <fullName evidence="8">Glycosyltransferase</fullName>
    </submittedName>
</protein>
<proteinExistence type="predicted"/>
<dbReference type="Gene3D" id="3.90.550.10">
    <property type="entry name" value="Spore Coat Polysaccharide Biosynthesis Protein SpsA, Chain A"/>
    <property type="match status" value="1"/>
</dbReference>
<evidence type="ECO:0000256" key="5">
    <source>
        <dbReference type="ARBA" id="ARBA00023136"/>
    </source>
</evidence>
<comment type="subcellular location">
    <subcellularLocation>
        <location evidence="1">Cell membrane</location>
    </subcellularLocation>
</comment>
<evidence type="ECO:0000256" key="6">
    <source>
        <dbReference type="SAM" id="Phobius"/>
    </source>
</evidence>
<evidence type="ECO:0000256" key="2">
    <source>
        <dbReference type="ARBA" id="ARBA00022475"/>
    </source>
</evidence>
<dbReference type="Proteomes" id="UP000515804">
    <property type="component" value="Chromosome"/>
</dbReference>
<reference evidence="8 9" key="1">
    <citation type="submission" date="2020-08" db="EMBL/GenBank/DDBJ databases">
        <title>Genome sequence of Thermomonas carbonis KCTC 42013T.</title>
        <authorList>
            <person name="Hyun D.-W."/>
            <person name="Bae J.-W."/>
        </authorList>
    </citation>
    <scope>NUCLEOTIDE SEQUENCE [LARGE SCALE GENOMIC DNA]</scope>
    <source>
        <strain evidence="8 9">KCTC 42013</strain>
    </source>
</reference>
<feature type="transmembrane region" description="Helical" evidence="6">
    <location>
        <begin position="303"/>
        <end position="327"/>
    </location>
</feature>
<keyword evidence="2" id="KW-1003">Cell membrane</keyword>
<keyword evidence="6" id="KW-1133">Transmembrane helix</keyword>
<evidence type="ECO:0000313" key="9">
    <source>
        <dbReference type="Proteomes" id="UP000515804"/>
    </source>
</evidence>
<dbReference type="InterPro" id="IPR001173">
    <property type="entry name" value="Glyco_trans_2-like"/>
</dbReference>
<dbReference type="AlphaFoldDB" id="A0A7G9SMP2"/>
<keyword evidence="5 6" id="KW-0472">Membrane</keyword>
<dbReference type="RefSeq" id="WP_187551640.1">
    <property type="nucleotide sequence ID" value="NZ_BMZL01000002.1"/>
</dbReference>
<evidence type="ECO:0000256" key="3">
    <source>
        <dbReference type="ARBA" id="ARBA00022676"/>
    </source>
</evidence>
<evidence type="ECO:0000259" key="7">
    <source>
        <dbReference type="Pfam" id="PF00535"/>
    </source>
</evidence>
<evidence type="ECO:0000256" key="4">
    <source>
        <dbReference type="ARBA" id="ARBA00022679"/>
    </source>
</evidence>